<organism evidence="1 2">
    <name type="scientific">Caerostris extrusa</name>
    <name type="common">Bark spider</name>
    <name type="synonym">Caerostris bankana</name>
    <dbReference type="NCBI Taxonomy" id="172846"/>
    <lineage>
        <taxon>Eukaryota</taxon>
        <taxon>Metazoa</taxon>
        <taxon>Ecdysozoa</taxon>
        <taxon>Arthropoda</taxon>
        <taxon>Chelicerata</taxon>
        <taxon>Arachnida</taxon>
        <taxon>Araneae</taxon>
        <taxon>Araneomorphae</taxon>
        <taxon>Entelegynae</taxon>
        <taxon>Araneoidea</taxon>
        <taxon>Araneidae</taxon>
        <taxon>Caerostris</taxon>
    </lineage>
</organism>
<proteinExistence type="predicted"/>
<protein>
    <submittedName>
        <fullName evidence="1">Uncharacterized protein</fullName>
    </submittedName>
</protein>
<dbReference type="AlphaFoldDB" id="A0AAV4S8H3"/>
<sequence>MEIDVLTLSCNFEGACLKIVYNLFPFISNSQRAFQWTDHTHPCIDKDSNGLYPLAIQLEPNKRAFNGQIMVIFGIENESSLNPGIDKVSSLIFGVPINLVSSL</sequence>
<dbReference type="EMBL" id="BPLR01009202">
    <property type="protein sequence ID" value="GIY30289.1"/>
    <property type="molecule type" value="Genomic_DNA"/>
</dbReference>
<gene>
    <name evidence="1" type="ORF">CEXT_530861</name>
</gene>
<comment type="caution">
    <text evidence="1">The sequence shown here is derived from an EMBL/GenBank/DDBJ whole genome shotgun (WGS) entry which is preliminary data.</text>
</comment>
<reference evidence="1 2" key="1">
    <citation type="submission" date="2021-06" db="EMBL/GenBank/DDBJ databases">
        <title>Caerostris extrusa draft genome.</title>
        <authorList>
            <person name="Kono N."/>
            <person name="Arakawa K."/>
        </authorList>
    </citation>
    <scope>NUCLEOTIDE SEQUENCE [LARGE SCALE GENOMIC DNA]</scope>
</reference>
<evidence type="ECO:0000313" key="2">
    <source>
        <dbReference type="Proteomes" id="UP001054945"/>
    </source>
</evidence>
<dbReference type="Proteomes" id="UP001054945">
    <property type="component" value="Unassembled WGS sequence"/>
</dbReference>
<keyword evidence="2" id="KW-1185">Reference proteome</keyword>
<evidence type="ECO:0000313" key="1">
    <source>
        <dbReference type="EMBL" id="GIY30289.1"/>
    </source>
</evidence>
<name>A0AAV4S8H3_CAEEX</name>
<accession>A0AAV4S8H3</accession>